<dbReference type="InterPro" id="IPR007219">
    <property type="entry name" value="XnlR_reg_dom"/>
</dbReference>
<evidence type="ECO:0000256" key="1">
    <source>
        <dbReference type="ARBA" id="ARBA00004123"/>
    </source>
</evidence>
<comment type="caution">
    <text evidence="10">The sequence shown here is derived from an EMBL/GenBank/DDBJ whole genome shotgun (WGS) entry which is preliminary data.</text>
</comment>
<evidence type="ECO:0000313" key="10">
    <source>
        <dbReference type="EMBL" id="KAF5390979.1"/>
    </source>
</evidence>
<feature type="compositionally biased region" description="Basic and acidic residues" evidence="8">
    <location>
        <begin position="184"/>
        <end position="211"/>
    </location>
</feature>
<name>A0A8H5HX77_9AGAR</name>
<evidence type="ECO:0000256" key="7">
    <source>
        <dbReference type="ARBA" id="ARBA00023242"/>
    </source>
</evidence>
<feature type="region of interest" description="Disordered" evidence="8">
    <location>
        <begin position="314"/>
        <end position="342"/>
    </location>
</feature>
<dbReference type="GO" id="GO:0008270">
    <property type="term" value="F:zinc ion binding"/>
    <property type="evidence" value="ECO:0007669"/>
    <property type="project" value="InterPro"/>
</dbReference>
<comment type="subcellular location">
    <subcellularLocation>
        <location evidence="1">Nucleus</location>
    </subcellularLocation>
</comment>
<feature type="region of interest" description="Disordered" evidence="8">
    <location>
        <begin position="1"/>
        <end position="36"/>
    </location>
</feature>
<feature type="region of interest" description="Disordered" evidence="8">
    <location>
        <begin position="526"/>
        <end position="546"/>
    </location>
</feature>
<accession>A0A8H5HX77</accession>
<dbReference type="PROSITE" id="PS50048">
    <property type="entry name" value="ZN2_CY6_FUNGAL_2"/>
    <property type="match status" value="1"/>
</dbReference>
<dbReference type="SUPFAM" id="SSF57701">
    <property type="entry name" value="Zn2/Cys6 DNA-binding domain"/>
    <property type="match status" value="1"/>
</dbReference>
<protein>
    <recommendedName>
        <fullName evidence="9">Zn(2)-C6 fungal-type domain-containing protein</fullName>
    </recommendedName>
</protein>
<evidence type="ECO:0000256" key="2">
    <source>
        <dbReference type="ARBA" id="ARBA00022723"/>
    </source>
</evidence>
<dbReference type="GO" id="GO:0000981">
    <property type="term" value="F:DNA-binding transcription factor activity, RNA polymerase II-specific"/>
    <property type="evidence" value="ECO:0007669"/>
    <property type="project" value="InterPro"/>
</dbReference>
<keyword evidence="7" id="KW-0539">Nucleus</keyword>
<feature type="compositionally biased region" description="Low complexity" evidence="8">
    <location>
        <begin position="321"/>
        <end position="331"/>
    </location>
</feature>
<gene>
    <name evidence="10" type="ORF">D9757_004004</name>
</gene>
<dbReference type="Pfam" id="PF00172">
    <property type="entry name" value="Zn_clus"/>
    <property type="match status" value="1"/>
</dbReference>
<feature type="compositionally biased region" description="Polar residues" evidence="8">
    <location>
        <begin position="258"/>
        <end position="279"/>
    </location>
</feature>
<feature type="compositionally biased region" description="Polar residues" evidence="8">
    <location>
        <begin position="1011"/>
        <end position="1035"/>
    </location>
</feature>
<dbReference type="OrthoDB" id="2123952at2759"/>
<keyword evidence="6" id="KW-0804">Transcription</keyword>
<keyword evidence="5" id="KW-0238">DNA-binding</keyword>
<feature type="compositionally biased region" description="Polar residues" evidence="8">
    <location>
        <begin position="1075"/>
        <end position="1094"/>
    </location>
</feature>
<dbReference type="InterPro" id="IPR001138">
    <property type="entry name" value="Zn2Cys6_DnaBD"/>
</dbReference>
<dbReference type="AlphaFoldDB" id="A0A8H5HX77"/>
<evidence type="ECO:0000259" key="9">
    <source>
        <dbReference type="PROSITE" id="PS50048"/>
    </source>
</evidence>
<evidence type="ECO:0000256" key="3">
    <source>
        <dbReference type="ARBA" id="ARBA00022833"/>
    </source>
</evidence>
<keyword evidence="2" id="KW-0479">Metal-binding</keyword>
<organism evidence="10 11">
    <name type="scientific">Collybiopsis confluens</name>
    <dbReference type="NCBI Taxonomy" id="2823264"/>
    <lineage>
        <taxon>Eukaryota</taxon>
        <taxon>Fungi</taxon>
        <taxon>Dikarya</taxon>
        <taxon>Basidiomycota</taxon>
        <taxon>Agaricomycotina</taxon>
        <taxon>Agaricomycetes</taxon>
        <taxon>Agaricomycetidae</taxon>
        <taxon>Agaricales</taxon>
        <taxon>Marasmiineae</taxon>
        <taxon>Omphalotaceae</taxon>
        <taxon>Collybiopsis</taxon>
    </lineage>
</organism>
<evidence type="ECO:0000256" key="5">
    <source>
        <dbReference type="ARBA" id="ARBA00023125"/>
    </source>
</evidence>
<dbReference type="InterPro" id="IPR051615">
    <property type="entry name" value="Transcr_Regulatory_Elem"/>
</dbReference>
<sequence length="1229" mass="132521">MNPISSGSSSTTHAASKGPASKKAGRGDKTEKSNKKVSRACNTCRLKRKKCDGLDPCYFCRETKVECSYSREPRRRGPPSGYLKYTETRVNILETLLGLLCASHSNPDSIIPTLLALTLTLKSESKTCTQDVWDRHKANWSGSQAAEVIEELTLTFAPFVHNRGENSASGEGYAKPLLPPMHDGNNKTKGDDRSLSPPVHETHIPHTDRDMISLSPQSPHQHAPHSPLTATFGVTPNSQQEQPAPFSPGMLLRESFERTSSARAPSLDSATDRPTSVNSHHGIDRDHDAGHTSSLSFGYSFIDQSVPGSSSISYPTTVYHSRPQPSSSSSQLETGYLRSNPGVNPLELSEDSSYTGSYWRSAALALEDLPSFNVLESLSQATTIGLSTTPGRRPKSAAFSLLTPSDPISANHDLASSFFSTVSPSTDQIDLPPSHILSHLLDVYYAHIHPTFPVLSERSSIDSVLHAARSGSLNLADTALGNFRFGKTSEGLDSLGETTTCMLLSMCAYAGRLSFHTDVSTADSSEPSIDAVMGSRGHPTTRSFDSAGGATEPNIFLGSYPARIAADLWYEQARSATNALLRKPPKLGTVQALILLALRDYGKGGVAGGGESQALLLIGMAIRVAQELDLPISASYSPYFVSLNLPTAAPSSSAHSKIREKYTSEDHILRGNLWGILSILDGFLCLQLGRLPAVAEALKPVPNANPHQHIMNNANPALSAPQSPPSLFAYSYSLFRLMSKIHFWMYLGYGPNRQGASLISSTLPGISLATEMSENSLQAKLATLRVELDNWLQGLPIQFRVSIGGLGFGGTGVVAKEVLEINMYYHVAVILLYRPFVKDRSVQQVTDIFLDAASTFNLLLEKYKNQYASSPAAAAAPLSLSNPHLVYLIFTAALAHLSGYKARLQQARFGPNPVGIHPSQHSLPHHRATSPLPRNASSLSTASLLPLTPQQQTQQLQTQLHLMNCLDALKAIGKTWELARRCWRTLDQLMDNEGMKVGGISVKPPREQEQDSTSMNVSPQSTGQTSNLSMASPTSESRKRKREGYEGDRRSRTSSGPWPGVGGSVARPQPRAGPSPSNTLLGSKSAASSENTHGMTLAENPGILEPTDVTQGLAAPSAYLDSGMMDWGTPSTKSDVHAERSQYQPSMFSGSASNFDNLSLLSNRWLSEFFDPESFGDGLGAFDAEPLPLSSGGWGLAPAGIGSWDEWRDADWDKVLWTGKGDAARLDSG</sequence>
<evidence type="ECO:0000313" key="11">
    <source>
        <dbReference type="Proteomes" id="UP000518752"/>
    </source>
</evidence>
<dbReference type="PANTHER" id="PTHR31313:SF81">
    <property type="entry name" value="TY1 ENHANCER ACTIVATOR"/>
    <property type="match status" value="1"/>
</dbReference>
<evidence type="ECO:0000256" key="8">
    <source>
        <dbReference type="SAM" id="MobiDB-lite"/>
    </source>
</evidence>
<dbReference type="PROSITE" id="PS00463">
    <property type="entry name" value="ZN2_CY6_FUNGAL_1"/>
    <property type="match status" value="1"/>
</dbReference>
<dbReference type="GO" id="GO:0006351">
    <property type="term" value="P:DNA-templated transcription"/>
    <property type="evidence" value="ECO:0007669"/>
    <property type="project" value="InterPro"/>
</dbReference>
<feature type="domain" description="Zn(2)-C6 fungal-type" evidence="9">
    <location>
        <begin position="40"/>
        <end position="69"/>
    </location>
</feature>
<keyword evidence="11" id="KW-1185">Reference proteome</keyword>
<keyword evidence="4" id="KW-0805">Transcription regulation</keyword>
<dbReference type="CDD" id="cd00067">
    <property type="entry name" value="GAL4"/>
    <property type="match status" value="1"/>
</dbReference>
<dbReference type="Proteomes" id="UP000518752">
    <property type="component" value="Unassembled WGS sequence"/>
</dbReference>
<dbReference type="SMART" id="SM00066">
    <property type="entry name" value="GAL4"/>
    <property type="match status" value="1"/>
</dbReference>
<feature type="compositionally biased region" description="Low complexity" evidence="8">
    <location>
        <begin position="213"/>
        <end position="228"/>
    </location>
</feature>
<dbReference type="GO" id="GO:0003677">
    <property type="term" value="F:DNA binding"/>
    <property type="evidence" value="ECO:0007669"/>
    <property type="project" value="UniProtKB-KW"/>
</dbReference>
<evidence type="ECO:0000256" key="4">
    <source>
        <dbReference type="ARBA" id="ARBA00023015"/>
    </source>
</evidence>
<keyword evidence="3" id="KW-0862">Zinc</keyword>
<dbReference type="GO" id="GO:0005634">
    <property type="term" value="C:nucleus"/>
    <property type="evidence" value="ECO:0007669"/>
    <property type="project" value="UniProtKB-SubCell"/>
</dbReference>
<reference evidence="10 11" key="1">
    <citation type="journal article" date="2020" name="ISME J.">
        <title>Uncovering the hidden diversity of litter-decomposition mechanisms in mushroom-forming fungi.</title>
        <authorList>
            <person name="Floudas D."/>
            <person name="Bentzer J."/>
            <person name="Ahren D."/>
            <person name="Johansson T."/>
            <person name="Persson P."/>
            <person name="Tunlid A."/>
        </authorList>
    </citation>
    <scope>NUCLEOTIDE SEQUENCE [LARGE SCALE GENOMIC DNA]</scope>
    <source>
        <strain evidence="10 11">CBS 406.79</strain>
    </source>
</reference>
<dbReference type="InterPro" id="IPR036864">
    <property type="entry name" value="Zn2-C6_fun-type_DNA-bd_sf"/>
</dbReference>
<evidence type="ECO:0000256" key="6">
    <source>
        <dbReference type="ARBA" id="ARBA00023163"/>
    </source>
</evidence>
<feature type="compositionally biased region" description="Basic and acidic residues" evidence="8">
    <location>
        <begin position="25"/>
        <end position="34"/>
    </location>
</feature>
<feature type="region of interest" description="Disordered" evidence="8">
    <location>
        <begin position="995"/>
        <end position="1108"/>
    </location>
</feature>
<dbReference type="CDD" id="cd12148">
    <property type="entry name" value="fungal_TF_MHR"/>
    <property type="match status" value="1"/>
</dbReference>
<feature type="region of interest" description="Disordered" evidence="8">
    <location>
        <begin position="919"/>
        <end position="938"/>
    </location>
</feature>
<proteinExistence type="predicted"/>
<feature type="region of interest" description="Disordered" evidence="8">
    <location>
        <begin position="166"/>
        <end position="289"/>
    </location>
</feature>
<dbReference type="PANTHER" id="PTHR31313">
    <property type="entry name" value="TY1 ENHANCER ACTIVATOR"/>
    <property type="match status" value="1"/>
</dbReference>
<dbReference type="Gene3D" id="4.10.240.10">
    <property type="entry name" value="Zn(2)-C6 fungal-type DNA-binding domain"/>
    <property type="match status" value="1"/>
</dbReference>
<dbReference type="EMBL" id="JAACJN010000012">
    <property type="protein sequence ID" value="KAF5390979.1"/>
    <property type="molecule type" value="Genomic_DNA"/>
</dbReference>
<dbReference type="Pfam" id="PF04082">
    <property type="entry name" value="Fungal_trans"/>
    <property type="match status" value="1"/>
</dbReference>
<feature type="compositionally biased region" description="Polar residues" evidence="8">
    <location>
        <begin position="232"/>
        <end position="242"/>
    </location>
</feature>
<feature type="compositionally biased region" description="Low complexity" evidence="8">
    <location>
        <begin position="1"/>
        <end position="22"/>
    </location>
</feature>